<dbReference type="GO" id="GO:0055085">
    <property type="term" value="P:transmembrane transport"/>
    <property type="evidence" value="ECO:0007669"/>
    <property type="project" value="InterPro"/>
</dbReference>
<feature type="transmembrane region" description="Helical" evidence="7">
    <location>
        <begin position="241"/>
        <end position="258"/>
    </location>
</feature>
<feature type="transmembrane region" description="Helical" evidence="7">
    <location>
        <begin position="102"/>
        <end position="124"/>
    </location>
</feature>
<keyword evidence="5 7" id="KW-1133">Transmembrane helix</keyword>
<keyword evidence="10" id="KW-1185">Reference proteome</keyword>
<evidence type="ECO:0000256" key="6">
    <source>
        <dbReference type="ARBA" id="ARBA00023136"/>
    </source>
</evidence>
<dbReference type="Gene3D" id="1.10.3720.10">
    <property type="entry name" value="MetI-like"/>
    <property type="match status" value="1"/>
</dbReference>
<evidence type="ECO:0000259" key="8">
    <source>
        <dbReference type="PROSITE" id="PS50928"/>
    </source>
</evidence>
<dbReference type="PANTHER" id="PTHR43744">
    <property type="entry name" value="ABC TRANSPORTER PERMEASE PROTEIN MG189-RELATED-RELATED"/>
    <property type="match status" value="1"/>
</dbReference>
<proteinExistence type="inferred from homology"/>
<feature type="transmembrane region" description="Helical" evidence="7">
    <location>
        <begin position="179"/>
        <end position="201"/>
    </location>
</feature>
<dbReference type="PROSITE" id="PS50928">
    <property type="entry name" value="ABC_TM1"/>
    <property type="match status" value="1"/>
</dbReference>
<dbReference type="SUPFAM" id="SSF161098">
    <property type="entry name" value="MetI-like"/>
    <property type="match status" value="1"/>
</dbReference>
<feature type="transmembrane region" description="Helical" evidence="7">
    <location>
        <begin position="136"/>
        <end position="158"/>
    </location>
</feature>
<dbReference type="AlphaFoldDB" id="A0A559K7U9"/>
<protein>
    <submittedName>
        <fullName evidence="9">Carbohydrate ABC transporter permease</fullName>
    </submittedName>
</protein>
<keyword evidence="6 7" id="KW-0472">Membrane</keyword>
<dbReference type="InterPro" id="IPR000515">
    <property type="entry name" value="MetI-like"/>
</dbReference>
<reference evidence="9 10" key="1">
    <citation type="submission" date="2019-07" db="EMBL/GenBank/DDBJ databases">
        <authorList>
            <person name="Kim J."/>
        </authorList>
    </citation>
    <scope>NUCLEOTIDE SEQUENCE [LARGE SCALE GENOMIC DNA]</scope>
    <source>
        <strain evidence="9 10">JC52</strain>
    </source>
</reference>
<evidence type="ECO:0000256" key="2">
    <source>
        <dbReference type="ARBA" id="ARBA00022448"/>
    </source>
</evidence>
<evidence type="ECO:0000256" key="5">
    <source>
        <dbReference type="ARBA" id="ARBA00022989"/>
    </source>
</evidence>
<comment type="similarity">
    <text evidence="7">Belongs to the binding-protein-dependent transport system permease family.</text>
</comment>
<dbReference type="InterPro" id="IPR035906">
    <property type="entry name" value="MetI-like_sf"/>
</dbReference>
<comment type="caution">
    <text evidence="9">The sequence shown here is derived from an EMBL/GenBank/DDBJ whole genome shotgun (WGS) entry which is preliminary data.</text>
</comment>
<evidence type="ECO:0000313" key="9">
    <source>
        <dbReference type="EMBL" id="TVY08197.1"/>
    </source>
</evidence>
<evidence type="ECO:0000313" key="10">
    <source>
        <dbReference type="Proteomes" id="UP000317036"/>
    </source>
</evidence>
<evidence type="ECO:0000256" key="1">
    <source>
        <dbReference type="ARBA" id="ARBA00004651"/>
    </source>
</evidence>
<dbReference type="RefSeq" id="WP_144850210.1">
    <property type="nucleotide sequence ID" value="NZ_VNJI01000026.1"/>
</dbReference>
<keyword evidence="4 7" id="KW-0812">Transmembrane</keyword>
<dbReference type="PANTHER" id="PTHR43744:SF8">
    <property type="entry name" value="SN-GLYCEROL-3-PHOSPHATE TRANSPORT SYSTEM PERMEASE PROTEIN UGPE"/>
    <property type="match status" value="1"/>
</dbReference>
<keyword evidence="3" id="KW-1003">Cell membrane</keyword>
<dbReference type="EMBL" id="VNJI01000026">
    <property type="protein sequence ID" value="TVY08197.1"/>
    <property type="molecule type" value="Genomic_DNA"/>
</dbReference>
<feature type="domain" description="ABC transmembrane type-1" evidence="8">
    <location>
        <begin position="67"/>
        <end position="258"/>
    </location>
</feature>
<sequence length="273" mass="29887">MRKFSYGAVSNQVFLGVLLVLTLLPFYMLIITSLKHQDQIIYHFWTPVLPLHFENYVGAFKQTWRFIGNSILITVGIIACVLVNSTLAGYAFARFQFVGKGLLYSLILVLMMVPAFLLLIPQFILFKQLGLLNTYWAQIFGPMAGASALATMLMRTFFEGISVSLLEAAEVEGAGDLRIFGQLVLPLSQPVIATVAIINALTGWNNYIWPLVVTSGDKVRPIILALSNIKGPLDQAQGMQFAGYVIAALPMLILFAFATKSFISGITAGAVKG</sequence>
<evidence type="ECO:0000256" key="3">
    <source>
        <dbReference type="ARBA" id="ARBA00022475"/>
    </source>
</evidence>
<dbReference type="Proteomes" id="UP000317036">
    <property type="component" value="Unassembled WGS sequence"/>
</dbReference>
<dbReference type="GO" id="GO:0005886">
    <property type="term" value="C:plasma membrane"/>
    <property type="evidence" value="ECO:0007669"/>
    <property type="project" value="UniProtKB-SubCell"/>
</dbReference>
<keyword evidence="2 7" id="KW-0813">Transport</keyword>
<dbReference type="OrthoDB" id="151346at2"/>
<name>A0A559K7U9_9BACL</name>
<evidence type="ECO:0000256" key="7">
    <source>
        <dbReference type="RuleBase" id="RU363032"/>
    </source>
</evidence>
<comment type="subcellular location">
    <subcellularLocation>
        <location evidence="1 7">Cell membrane</location>
        <topology evidence="1 7">Multi-pass membrane protein</topology>
    </subcellularLocation>
</comment>
<dbReference type="CDD" id="cd06261">
    <property type="entry name" value="TM_PBP2"/>
    <property type="match status" value="1"/>
</dbReference>
<dbReference type="Pfam" id="PF00528">
    <property type="entry name" value="BPD_transp_1"/>
    <property type="match status" value="1"/>
</dbReference>
<organism evidence="9 10">
    <name type="scientific">Paenibacillus cremeus</name>
    <dbReference type="NCBI Taxonomy" id="2163881"/>
    <lineage>
        <taxon>Bacteria</taxon>
        <taxon>Bacillati</taxon>
        <taxon>Bacillota</taxon>
        <taxon>Bacilli</taxon>
        <taxon>Bacillales</taxon>
        <taxon>Paenibacillaceae</taxon>
        <taxon>Paenibacillus</taxon>
    </lineage>
</organism>
<feature type="transmembrane region" description="Helical" evidence="7">
    <location>
        <begin position="66"/>
        <end position="90"/>
    </location>
</feature>
<gene>
    <name evidence="9" type="ORF">FPZ49_20055</name>
</gene>
<accession>A0A559K7U9</accession>
<feature type="transmembrane region" description="Helical" evidence="7">
    <location>
        <begin position="12"/>
        <end position="34"/>
    </location>
</feature>
<evidence type="ECO:0000256" key="4">
    <source>
        <dbReference type="ARBA" id="ARBA00022692"/>
    </source>
</evidence>